<evidence type="ECO:0000256" key="1">
    <source>
        <dbReference type="SAM" id="MobiDB-lite"/>
    </source>
</evidence>
<feature type="region of interest" description="Disordered" evidence="1">
    <location>
        <begin position="1"/>
        <end position="53"/>
    </location>
</feature>
<gene>
    <name evidence="2" type="ORF">PAHAL_3G162000</name>
</gene>
<proteinExistence type="predicted"/>
<organism evidence="2">
    <name type="scientific">Panicum hallii</name>
    <dbReference type="NCBI Taxonomy" id="206008"/>
    <lineage>
        <taxon>Eukaryota</taxon>
        <taxon>Viridiplantae</taxon>
        <taxon>Streptophyta</taxon>
        <taxon>Embryophyta</taxon>
        <taxon>Tracheophyta</taxon>
        <taxon>Spermatophyta</taxon>
        <taxon>Magnoliopsida</taxon>
        <taxon>Liliopsida</taxon>
        <taxon>Poales</taxon>
        <taxon>Poaceae</taxon>
        <taxon>PACMAD clade</taxon>
        <taxon>Panicoideae</taxon>
        <taxon>Panicodae</taxon>
        <taxon>Paniceae</taxon>
        <taxon>Panicinae</taxon>
        <taxon>Panicum</taxon>
        <taxon>Panicum sect. Panicum</taxon>
    </lineage>
</organism>
<dbReference type="EMBL" id="CM008048">
    <property type="protein sequence ID" value="PVH61932.1"/>
    <property type="molecule type" value="Genomic_DNA"/>
</dbReference>
<accession>A0A2T8KIH6</accession>
<name>A0A2T8KIH6_9POAL</name>
<dbReference type="Gramene" id="PVH61932">
    <property type="protein sequence ID" value="PVH61932"/>
    <property type="gene ID" value="PAHAL_3G162000"/>
</dbReference>
<reference evidence="2" key="1">
    <citation type="submission" date="2018-04" db="EMBL/GenBank/DDBJ databases">
        <title>WGS assembly of Panicum hallii.</title>
        <authorList>
            <person name="Lovell J."/>
            <person name="Jenkins J."/>
            <person name="Lowry D."/>
            <person name="Mamidi S."/>
            <person name="Sreedasyam A."/>
            <person name="Weng X."/>
            <person name="Barry K."/>
            <person name="Bonette J."/>
            <person name="Campitelli B."/>
            <person name="Daum C."/>
            <person name="Gordon S."/>
            <person name="Gould B."/>
            <person name="Lipzen A."/>
            <person name="Macqueen A."/>
            <person name="Palacio-Mejia J."/>
            <person name="Plott C."/>
            <person name="Shakirov E."/>
            <person name="Shu S."/>
            <person name="Yoshinaga Y."/>
            <person name="Zane M."/>
            <person name="Rokhsar D."/>
            <person name="Grimwood J."/>
            <person name="Schmutz J."/>
            <person name="Juenger T."/>
        </authorList>
    </citation>
    <scope>NUCLEOTIDE SEQUENCE [LARGE SCALE GENOMIC DNA]</scope>
    <source>
        <strain evidence="2">FIL2</strain>
    </source>
</reference>
<protein>
    <submittedName>
        <fullName evidence="2">Uncharacterized protein</fullName>
    </submittedName>
</protein>
<sequence length="92" mass="9880">MPIKSATRLQLAAANRGERRRAAPSYYTSVPPIGEERRQTAHTRSPSPAGGSGATYLHIAVTEASIPSCCVNACCLLRAEEAAIDAKMHRRC</sequence>
<dbReference type="Proteomes" id="UP000243499">
    <property type="component" value="Chromosome 3"/>
</dbReference>
<dbReference type="AlphaFoldDB" id="A0A2T8KIH6"/>
<evidence type="ECO:0000313" key="2">
    <source>
        <dbReference type="EMBL" id="PVH61932.1"/>
    </source>
</evidence>